<name>A0ACB9F972_CICIN</name>
<accession>A0ACB9F972</accession>
<comment type="caution">
    <text evidence="1">The sequence shown here is derived from an EMBL/GenBank/DDBJ whole genome shotgun (WGS) entry which is preliminary data.</text>
</comment>
<gene>
    <name evidence="1" type="ORF">L2E82_17565</name>
</gene>
<evidence type="ECO:0000313" key="1">
    <source>
        <dbReference type="EMBL" id="KAI3767443.1"/>
    </source>
</evidence>
<proteinExistence type="predicted"/>
<keyword evidence="2" id="KW-1185">Reference proteome</keyword>
<dbReference type="EMBL" id="CM042011">
    <property type="protein sequence ID" value="KAI3767443.1"/>
    <property type="molecule type" value="Genomic_DNA"/>
</dbReference>
<reference evidence="1 2" key="2">
    <citation type="journal article" date="2022" name="Mol. Ecol. Resour.">
        <title>The genomes of chicory, endive, great burdock and yacon provide insights into Asteraceae paleo-polyploidization history and plant inulin production.</title>
        <authorList>
            <person name="Fan W."/>
            <person name="Wang S."/>
            <person name="Wang H."/>
            <person name="Wang A."/>
            <person name="Jiang F."/>
            <person name="Liu H."/>
            <person name="Zhao H."/>
            <person name="Xu D."/>
            <person name="Zhang Y."/>
        </authorList>
    </citation>
    <scope>NUCLEOTIDE SEQUENCE [LARGE SCALE GENOMIC DNA]</scope>
    <source>
        <strain evidence="2">cv. Punajuju</strain>
        <tissue evidence="1">Leaves</tissue>
    </source>
</reference>
<dbReference type="Proteomes" id="UP001055811">
    <property type="component" value="Linkage Group LG03"/>
</dbReference>
<sequence>MYSKCGTLEEAYMSFSEVPVKDIKLWTSIINVYEKLGNIKQCLSRFIEMLISGINPDPMVPCIEREEFSRPMIKIMKLLQLEASDKVTNGDSDRPLSTFLLFRRNIKPSFSDHASRFCFATCKSDAKLLNLFDNLQI</sequence>
<protein>
    <submittedName>
        <fullName evidence="1">Uncharacterized protein</fullName>
    </submittedName>
</protein>
<organism evidence="1 2">
    <name type="scientific">Cichorium intybus</name>
    <name type="common">Chicory</name>
    <dbReference type="NCBI Taxonomy" id="13427"/>
    <lineage>
        <taxon>Eukaryota</taxon>
        <taxon>Viridiplantae</taxon>
        <taxon>Streptophyta</taxon>
        <taxon>Embryophyta</taxon>
        <taxon>Tracheophyta</taxon>
        <taxon>Spermatophyta</taxon>
        <taxon>Magnoliopsida</taxon>
        <taxon>eudicotyledons</taxon>
        <taxon>Gunneridae</taxon>
        <taxon>Pentapetalae</taxon>
        <taxon>asterids</taxon>
        <taxon>campanulids</taxon>
        <taxon>Asterales</taxon>
        <taxon>Asteraceae</taxon>
        <taxon>Cichorioideae</taxon>
        <taxon>Cichorieae</taxon>
        <taxon>Cichoriinae</taxon>
        <taxon>Cichorium</taxon>
    </lineage>
</organism>
<evidence type="ECO:0000313" key="2">
    <source>
        <dbReference type="Proteomes" id="UP001055811"/>
    </source>
</evidence>
<reference evidence="2" key="1">
    <citation type="journal article" date="2022" name="Mol. Ecol. Resour.">
        <title>The genomes of chicory, endive, great burdock and yacon provide insights into Asteraceae palaeo-polyploidization history and plant inulin production.</title>
        <authorList>
            <person name="Fan W."/>
            <person name="Wang S."/>
            <person name="Wang H."/>
            <person name="Wang A."/>
            <person name="Jiang F."/>
            <person name="Liu H."/>
            <person name="Zhao H."/>
            <person name="Xu D."/>
            <person name="Zhang Y."/>
        </authorList>
    </citation>
    <scope>NUCLEOTIDE SEQUENCE [LARGE SCALE GENOMIC DNA]</scope>
    <source>
        <strain evidence="2">cv. Punajuju</strain>
    </source>
</reference>